<feature type="domain" description="Succinylglutamate desuccinylase/Aspartoacylase catalytic" evidence="5">
    <location>
        <begin position="51"/>
        <end position="238"/>
    </location>
</feature>
<evidence type="ECO:0000259" key="5">
    <source>
        <dbReference type="Pfam" id="PF24827"/>
    </source>
</evidence>
<proteinExistence type="predicted"/>
<evidence type="ECO:0000256" key="1">
    <source>
        <dbReference type="ARBA" id="ARBA00001947"/>
    </source>
</evidence>
<dbReference type="InterPro" id="IPR053138">
    <property type="entry name" value="N-alpha-Ac-DABA_deacetylase"/>
</dbReference>
<dbReference type="GO" id="GO:0046872">
    <property type="term" value="F:metal ion binding"/>
    <property type="evidence" value="ECO:0007669"/>
    <property type="project" value="UniProtKB-KW"/>
</dbReference>
<dbReference type="InterPro" id="IPR055438">
    <property type="entry name" value="AstE_AspA_cat"/>
</dbReference>
<dbReference type="PANTHER" id="PTHR37326">
    <property type="entry name" value="BLL3975 PROTEIN"/>
    <property type="match status" value="1"/>
</dbReference>
<evidence type="ECO:0000256" key="3">
    <source>
        <dbReference type="ARBA" id="ARBA00022801"/>
    </source>
</evidence>
<dbReference type="Pfam" id="PF24827">
    <property type="entry name" value="AstE_AspA_cat"/>
    <property type="match status" value="1"/>
</dbReference>
<name>A0A6J5YXF9_9ZZZZ</name>
<dbReference type="PANTHER" id="PTHR37326:SF1">
    <property type="entry name" value="BLL3975 PROTEIN"/>
    <property type="match status" value="1"/>
</dbReference>
<keyword evidence="4" id="KW-0862">Zinc</keyword>
<comment type="cofactor">
    <cofactor evidence="1">
        <name>Zn(2+)</name>
        <dbReference type="ChEBI" id="CHEBI:29105"/>
    </cofactor>
</comment>
<organism evidence="6">
    <name type="scientific">freshwater metagenome</name>
    <dbReference type="NCBI Taxonomy" id="449393"/>
    <lineage>
        <taxon>unclassified sequences</taxon>
        <taxon>metagenomes</taxon>
        <taxon>ecological metagenomes</taxon>
    </lineage>
</organism>
<dbReference type="GO" id="GO:0016788">
    <property type="term" value="F:hydrolase activity, acting on ester bonds"/>
    <property type="evidence" value="ECO:0007669"/>
    <property type="project" value="InterPro"/>
</dbReference>
<dbReference type="EMBL" id="CAESAF010000017">
    <property type="protein sequence ID" value="CAB4332610.1"/>
    <property type="molecule type" value="Genomic_DNA"/>
</dbReference>
<dbReference type="PIRSF" id="PIRSF039012">
    <property type="entry name" value="ASP"/>
    <property type="match status" value="1"/>
</dbReference>
<evidence type="ECO:0000256" key="2">
    <source>
        <dbReference type="ARBA" id="ARBA00022723"/>
    </source>
</evidence>
<reference evidence="6" key="1">
    <citation type="submission" date="2020-05" db="EMBL/GenBank/DDBJ databases">
        <authorList>
            <person name="Chiriac C."/>
            <person name="Salcher M."/>
            <person name="Ghai R."/>
            <person name="Kavagutti S V."/>
        </authorList>
    </citation>
    <scope>NUCLEOTIDE SEQUENCE</scope>
</reference>
<evidence type="ECO:0000256" key="4">
    <source>
        <dbReference type="ARBA" id="ARBA00022833"/>
    </source>
</evidence>
<sequence>MSLTANCTFDLNTSSDFVGKRSGYIQIGDSTNNSGWAHHCVPITSVKNGSGPRVLVLAGNHGDEYEGQTAALDLARRLEVADVKGEVLIIPVLSILASAAGTRLWPNGQNFNRVFPGKVDGTIAEKLAYFLSNDLFPTCDSVIDMHSGGRSMHFIPSITMVWVSNVELRNEMLRQSLMCKSEFTLLGGEQPSTNPDSLLPGDVVRQGKAVATGEFGGSGVTTAQSMSVISSALENYLRGMGVYVGKDVAASVYADSIDHSGKIIDSRDYSVSFASASKDGIYENRVDLHQHVEVGDLVGLIHDFKTADNEVVEVRARRSGTVALVRGYSPVTTGDVVCMIGELFSDIETFEKSLQEKSAR</sequence>
<protein>
    <submittedName>
        <fullName evidence="6">Unannotated protein</fullName>
    </submittedName>
</protein>
<evidence type="ECO:0000313" key="6">
    <source>
        <dbReference type="EMBL" id="CAB4332610.1"/>
    </source>
</evidence>
<accession>A0A6J5YXF9</accession>
<keyword evidence="3" id="KW-0378">Hydrolase</keyword>
<dbReference type="InterPro" id="IPR043795">
    <property type="entry name" value="N-alpha-Ac-DABA-like"/>
</dbReference>
<dbReference type="Gene3D" id="3.40.630.10">
    <property type="entry name" value="Zn peptidases"/>
    <property type="match status" value="1"/>
</dbReference>
<dbReference type="GO" id="GO:0016811">
    <property type="term" value="F:hydrolase activity, acting on carbon-nitrogen (but not peptide) bonds, in linear amides"/>
    <property type="evidence" value="ECO:0007669"/>
    <property type="project" value="InterPro"/>
</dbReference>
<gene>
    <name evidence="6" type="ORF">UFOPK3574_00307</name>
</gene>
<dbReference type="AlphaFoldDB" id="A0A6J5YXF9"/>
<dbReference type="SUPFAM" id="SSF53187">
    <property type="entry name" value="Zn-dependent exopeptidases"/>
    <property type="match status" value="1"/>
</dbReference>
<keyword evidence="2" id="KW-0479">Metal-binding</keyword>